<dbReference type="Proteomes" id="UP000243579">
    <property type="component" value="Unassembled WGS sequence"/>
</dbReference>
<sequence>MLELGDKLGDSLALVTSDIWVGALTKLKGYEDAYLNDADTEYLAEDDEEDCSDDEDDIVTEFLGATEL</sequence>
<organism evidence="1 2">
    <name type="scientific">Achlya hypogyna</name>
    <name type="common">Oomycete</name>
    <name type="synonym">Protoachlya hypogyna</name>
    <dbReference type="NCBI Taxonomy" id="1202772"/>
    <lineage>
        <taxon>Eukaryota</taxon>
        <taxon>Sar</taxon>
        <taxon>Stramenopiles</taxon>
        <taxon>Oomycota</taxon>
        <taxon>Saprolegniomycetes</taxon>
        <taxon>Saprolegniales</taxon>
        <taxon>Achlyaceae</taxon>
        <taxon>Achlya</taxon>
    </lineage>
</organism>
<evidence type="ECO:0000313" key="1">
    <source>
        <dbReference type="EMBL" id="OQR83077.1"/>
    </source>
</evidence>
<dbReference type="EMBL" id="JNBR01002401">
    <property type="protein sequence ID" value="OQR83077.1"/>
    <property type="molecule type" value="Genomic_DNA"/>
</dbReference>
<accession>A0A1V9YBK0</accession>
<gene>
    <name evidence="1" type="ORF">ACHHYP_15121</name>
</gene>
<protein>
    <submittedName>
        <fullName evidence="1">Uncharacterized protein</fullName>
    </submittedName>
</protein>
<comment type="caution">
    <text evidence="1">The sequence shown here is derived from an EMBL/GenBank/DDBJ whole genome shotgun (WGS) entry which is preliminary data.</text>
</comment>
<evidence type="ECO:0000313" key="2">
    <source>
        <dbReference type="Proteomes" id="UP000243579"/>
    </source>
</evidence>
<proteinExistence type="predicted"/>
<name>A0A1V9YBK0_ACHHY</name>
<keyword evidence="2" id="KW-1185">Reference proteome</keyword>
<dbReference type="AlphaFoldDB" id="A0A1V9YBK0"/>
<reference evidence="1 2" key="1">
    <citation type="journal article" date="2014" name="Genome Biol. Evol.">
        <title>The secreted proteins of Achlya hypogyna and Thraustotheca clavata identify the ancestral oomycete secretome and reveal gene acquisitions by horizontal gene transfer.</title>
        <authorList>
            <person name="Misner I."/>
            <person name="Blouin N."/>
            <person name="Leonard G."/>
            <person name="Richards T.A."/>
            <person name="Lane C.E."/>
        </authorList>
    </citation>
    <scope>NUCLEOTIDE SEQUENCE [LARGE SCALE GENOMIC DNA]</scope>
    <source>
        <strain evidence="1 2">ATCC 48635</strain>
    </source>
</reference>